<keyword evidence="12" id="KW-0961">Cell wall biogenesis/degradation</keyword>
<evidence type="ECO:0000256" key="7">
    <source>
        <dbReference type="ARBA" id="ARBA00022525"/>
    </source>
</evidence>
<dbReference type="EC" id="3.1.1.11" evidence="5"/>
<feature type="chain" id="PRO_5015197214" description="pectinesterase" evidence="15">
    <location>
        <begin position="24"/>
        <end position="549"/>
    </location>
</feature>
<dbReference type="GO" id="GO:0045490">
    <property type="term" value="P:pectin catabolic process"/>
    <property type="evidence" value="ECO:0007669"/>
    <property type="project" value="UniProtKB-UniPathway"/>
</dbReference>
<dbReference type="Pfam" id="PF04043">
    <property type="entry name" value="PMEI"/>
    <property type="match status" value="1"/>
</dbReference>
<dbReference type="UniPathway" id="UPA00545">
    <property type="reaction ID" value="UER00823"/>
</dbReference>
<evidence type="ECO:0000256" key="8">
    <source>
        <dbReference type="ARBA" id="ARBA00022801"/>
    </source>
</evidence>
<comment type="function">
    <text evidence="14">Acts in the modification of cell walls via demethylesterification of cell wall pectin.</text>
</comment>
<dbReference type="Proteomes" id="UP000238479">
    <property type="component" value="Chromosome 7"/>
</dbReference>
<keyword evidence="18" id="KW-1185">Reference proteome</keyword>
<keyword evidence="11" id="KW-0325">Glycoprotein</keyword>
<evidence type="ECO:0000256" key="3">
    <source>
        <dbReference type="ARBA" id="ARBA00006027"/>
    </source>
</evidence>
<dbReference type="GO" id="GO:0042545">
    <property type="term" value="P:cell wall modification"/>
    <property type="evidence" value="ECO:0007669"/>
    <property type="project" value="InterPro"/>
</dbReference>
<dbReference type="InterPro" id="IPR006501">
    <property type="entry name" value="Pectinesterase_inhib_dom"/>
</dbReference>
<dbReference type="EMBL" id="PDCK01000045">
    <property type="protein sequence ID" value="PRQ16205.1"/>
    <property type="molecule type" value="Genomic_DNA"/>
</dbReference>
<keyword evidence="9" id="KW-0063">Aspartyl esterase</keyword>
<dbReference type="InterPro" id="IPR035513">
    <property type="entry name" value="Invertase/methylesterase_inhib"/>
</dbReference>
<dbReference type="PANTHER" id="PTHR31707">
    <property type="entry name" value="PECTINESTERASE"/>
    <property type="match status" value="1"/>
</dbReference>
<comment type="catalytic activity">
    <reaction evidence="13">
        <text>[(1-&gt;4)-alpha-D-galacturonosyl methyl ester](n) + n H2O = [(1-&gt;4)-alpha-D-galacturonosyl](n) + n methanol + n H(+)</text>
        <dbReference type="Rhea" id="RHEA:22380"/>
        <dbReference type="Rhea" id="RHEA-COMP:14570"/>
        <dbReference type="Rhea" id="RHEA-COMP:14573"/>
        <dbReference type="ChEBI" id="CHEBI:15377"/>
        <dbReference type="ChEBI" id="CHEBI:15378"/>
        <dbReference type="ChEBI" id="CHEBI:17790"/>
        <dbReference type="ChEBI" id="CHEBI:140522"/>
        <dbReference type="ChEBI" id="CHEBI:140523"/>
        <dbReference type="EC" id="3.1.1.11"/>
    </reaction>
</comment>
<dbReference type="OrthoDB" id="2019149at2759"/>
<dbReference type="SUPFAM" id="SSF101148">
    <property type="entry name" value="Plant invertase/pectin methylesterase inhibitor"/>
    <property type="match status" value="1"/>
</dbReference>
<reference evidence="17 18" key="1">
    <citation type="journal article" date="2018" name="Nat. Genet.">
        <title>The Rosa genome provides new insights in the design of modern roses.</title>
        <authorList>
            <person name="Bendahmane M."/>
        </authorList>
    </citation>
    <scope>NUCLEOTIDE SEQUENCE [LARGE SCALE GENOMIC DNA]</scope>
    <source>
        <strain evidence="18">cv. Old Blush</strain>
    </source>
</reference>
<keyword evidence="6" id="KW-0134">Cell wall</keyword>
<dbReference type="GO" id="GO:0030599">
    <property type="term" value="F:pectinesterase activity"/>
    <property type="evidence" value="ECO:0007669"/>
    <property type="project" value="UniProtKB-EC"/>
</dbReference>
<sequence>MSTRVFLLTLALCISLSSASASAARFPSIPKPTATAAVSPIQQACKSTRFPDTCRASLTKKIHDLPPNPTPLQTLQLALNVSSDGLNTAKKMVSDILKTAAGSQNRTTAAKNCLDFLQNSEYRISLTNDGLSSGRTKTARAAMSSALMYQYDCWSAFKYANDTQLVVSTMSFINDTLTVDSSNALSMIFSYENFGNDTKSWTPPKTERDGFWEPVTPGSHKSPPELSIPKNLMADVTVCKDKGVKCYRTIQEAVNAAPENSDKKFVIQINAGVYEEIVKVPLGKRNVVFLGQGMGKTVITGSLFVGQPGISTYNSATVGVYGDGFMARDVTFQNTAGPDAQQEVHQAVAFRSDSDHSIIENCEFLGHQDTLYAHGNRQFYKSCKIQGNVDFIFGNSAAIFEGCTILIAPRQVNPEKGEKNAVTAHGRTDPAQATGFVFRNCFINGTEEYMKLYNINPKVHLNFLGRPWKEFSRTVFLNCSMEALVSKEGWLPWSEEFALATLYYGEYGNSGPGADLAGRVKWSSRIPVQHVGAYSVQNFIQGDEWLVSN</sequence>
<dbReference type="OMA" id="YANDTEM"/>
<evidence type="ECO:0000256" key="13">
    <source>
        <dbReference type="ARBA" id="ARBA00047928"/>
    </source>
</evidence>
<keyword evidence="7" id="KW-0964">Secreted</keyword>
<dbReference type="InterPro" id="IPR000070">
    <property type="entry name" value="Pectinesterase_cat"/>
</dbReference>
<accession>A0A2P6P2S4</accession>
<dbReference type="AlphaFoldDB" id="A0A2P6P2S4"/>
<comment type="similarity">
    <text evidence="4">In the C-terminal section; belongs to the pectinesterase family.</text>
</comment>
<comment type="subcellular location">
    <subcellularLocation>
        <location evidence="1">Secreted</location>
        <location evidence="1">Cell wall</location>
    </subcellularLocation>
</comment>
<evidence type="ECO:0000313" key="18">
    <source>
        <dbReference type="Proteomes" id="UP000238479"/>
    </source>
</evidence>
<dbReference type="SUPFAM" id="SSF51126">
    <property type="entry name" value="Pectin lyase-like"/>
    <property type="match status" value="1"/>
</dbReference>
<dbReference type="Gene3D" id="2.160.20.10">
    <property type="entry name" value="Single-stranded right-handed beta-helix, Pectin lyase-like"/>
    <property type="match status" value="1"/>
</dbReference>
<evidence type="ECO:0000256" key="15">
    <source>
        <dbReference type="SAM" id="SignalP"/>
    </source>
</evidence>
<evidence type="ECO:0000313" key="17">
    <source>
        <dbReference type="EMBL" id="PRQ16205.1"/>
    </source>
</evidence>
<organism evidence="17 18">
    <name type="scientific">Rosa chinensis</name>
    <name type="common">China rose</name>
    <dbReference type="NCBI Taxonomy" id="74649"/>
    <lineage>
        <taxon>Eukaryota</taxon>
        <taxon>Viridiplantae</taxon>
        <taxon>Streptophyta</taxon>
        <taxon>Embryophyta</taxon>
        <taxon>Tracheophyta</taxon>
        <taxon>Spermatophyta</taxon>
        <taxon>Magnoliopsida</taxon>
        <taxon>eudicotyledons</taxon>
        <taxon>Gunneridae</taxon>
        <taxon>Pentapetalae</taxon>
        <taxon>rosids</taxon>
        <taxon>fabids</taxon>
        <taxon>Rosales</taxon>
        <taxon>Rosaceae</taxon>
        <taxon>Rosoideae</taxon>
        <taxon>Rosoideae incertae sedis</taxon>
        <taxon>Rosa</taxon>
    </lineage>
</organism>
<dbReference type="Pfam" id="PF01095">
    <property type="entry name" value="Pectinesterase"/>
    <property type="match status" value="1"/>
</dbReference>
<dbReference type="SMART" id="SM00856">
    <property type="entry name" value="PMEI"/>
    <property type="match status" value="1"/>
</dbReference>
<feature type="signal peptide" evidence="15">
    <location>
        <begin position="1"/>
        <end position="23"/>
    </location>
</feature>
<comment type="similarity">
    <text evidence="3">In the N-terminal section; belongs to the PMEI family.</text>
</comment>
<dbReference type="FunFam" id="1.20.140.40:FF:000021">
    <property type="entry name" value="Probable pectinesterase/pectinesterase inhibitor 51"/>
    <property type="match status" value="1"/>
</dbReference>
<evidence type="ECO:0000256" key="5">
    <source>
        <dbReference type="ARBA" id="ARBA00013229"/>
    </source>
</evidence>
<proteinExistence type="inferred from homology"/>
<evidence type="ECO:0000256" key="6">
    <source>
        <dbReference type="ARBA" id="ARBA00022512"/>
    </source>
</evidence>
<keyword evidence="15" id="KW-0732">Signal</keyword>
<dbReference type="Gene3D" id="1.20.140.40">
    <property type="entry name" value="Invertase/pectin methylesterase inhibitor family protein"/>
    <property type="match status" value="1"/>
</dbReference>
<protein>
    <recommendedName>
        <fullName evidence="5">pectinesterase</fullName>
        <ecNumber evidence="5">3.1.1.11</ecNumber>
    </recommendedName>
</protein>
<dbReference type="STRING" id="74649.A0A2P6P2S4"/>
<comment type="pathway">
    <text evidence="2">Glycan metabolism; pectin degradation; 2-dehydro-3-deoxy-D-gluconate from pectin: step 1/5.</text>
</comment>
<evidence type="ECO:0000259" key="16">
    <source>
        <dbReference type="SMART" id="SM00856"/>
    </source>
</evidence>
<keyword evidence="8 17" id="KW-0378">Hydrolase</keyword>
<feature type="domain" description="Pectinesterase inhibitor" evidence="16">
    <location>
        <begin position="36"/>
        <end position="187"/>
    </location>
</feature>
<dbReference type="CDD" id="cd15798">
    <property type="entry name" value="PMEI-like_3"/>
    <property type="match status" value="1"/>
</dbReference>
<name>A0A2P6P2S4_ROSCH</name>
<keyword evidence="10" id="KW-1015">Disulfide bond</keyword>
<comment type="caution">
    <text evidence="17">The sequence shown here is derived from an EMBL/GenBank/DDBJ whole genome shotgun (WGS) entry which is preliminary data.</text>
</comment>
<dbReference type="NCBIfam" id="TIGR01614">
    <property type="entry name" value="PME_inhib"/>
    <property type="match status" value="1"/>
</dbReference>
<evidence type="ECO:0000256" key="12">
    <source>
        <dbReference type="ARBA" id="ARBA00023316"/>
    </source>
</evidence>
<evidence type="ECO:0000256" key="2">
    <source>
        <dbReference type="ARBA" id="ARBA00005184"/>
    </source>
</evidence>
<evidence type="ECO:0000256" key="1">
    <source>
        <dbReference type="ARBA" id="ARBA00004191"/>
    </source>
</evidence>
<dbReference type="Gramene" id="PRQ16205">
    <property type="protein sequence ID" value="PRQ16205"/>
    <property type="gene ID" value="RchiOBHm_Chr7g0181681"/>
</dbReference>
<evidence type="ECO:0000256" key="11">
    <source>
        <dbReference type="ARBA" id="ARBA00023180"/>
    </source>
</evidence>
<dbReference type="FunFam" id="2.160.20.10:FF:000029">
    <property type="entry name" value="Pectinesterase 4"/>
    <property type="match status" value="1"/>
</dbReference>
<evidence type="ECO:0000256" key="10">
    <source>
        <dbReference type="ARBA" id="ARBA00023157"/>
    </source>
</evidence>
<gene>
    <name evidence="17" type="ORF">RchiOBHm_Chr7g0181681</name>
</gene>
<evidence type="ECO:0000256" key="4">
    <source>
        <dbReference type="ARBA" id="ARBA00007786"/>
    </source>
</evidence>
<evidence type="ECO:0000256" key="9">
    <source>
        <dbReference type="ARBA" id="ARBA00023085"/>
    </source>
</evidence>
<dbReference type="InterPro" id="IPR011050">
    <property type="entry name" value="Pectin_lyase_fold/virulence"/>
</dbReference>
<dbReference type="InterPro" id="IPR012334">
    <property type="entry name" value="Pectin_lyas_fold"/>
</dbReference>
<dbReference type="GO" id="GO:0004857">
    <property type="term" value="F:enzyme inhibitor activity"/>
    <property type="evidence" value="ECO:0007669"/>
    <property type="project" value="InterPro"/>
</dbReference>
<evidence type="ECO:0000256" key="14">
    <source>
        <dbReference type="ARBA" id="ARBA00057335"/>
    </source>
</evidence>